<dbReference type="GO" id="GO:0016616">
    <property type="term" value="F:oxidoreductase activity, acting on the CH-OH group of donors, NAD or NADP as acceptor"/>
    <property type="evidence" value="ECO:0007669"/>
    <property type="project" value="UniProtKB-ARBA"/>
</dbReference>
<dbReference type="STRING" id="1188229.GlitD10_0198"/>
<dbReference type="FunFam" id="3.40.50.720:FF:000047">
    <property type="entry name" value="NADP-dependent L-serine/L-allo-threonine dehydrogenase"/>
    <property type="match status" value="1"/>
</dbReference>
<protein>
    <submittedName>
        <fullName evidence="4">Short chain dehydrogenase/reductase family oxidoreductase</fullName>
    </submittedName>
</protein>
<evidence type="ECO:0000256" key="2">
    <source>
        <dbReference type="ARBA" id="ARBA00023002"/>
    </source>
</evidence>
<proteinExistence type="inferred from homology"/>
<dbReference type="AlphaFoldDB" id="A0A1J0A991"/>
<keyword evidence="2" id="KW-0560">Oxidoreductase</keyword>
<dbReference type="OrthoDB" id="9775296at2"/>
<evidence type="ECO:0000256" key="3">
    <source>
        <dbReference type="RuleBase" id="RU000363"/>
    </source>
</evidence>
<evidence type="ECO:0000256" key="1">
    <source>
        <dbReference type="ARBA" id="ARBA00006484"/>
    </source>
</evidence>
<name>A0A1J0A991_9CYAN</name>
<dbReference type="KEGG" id="glt:GlitD10_0198"/>
<dbReference type="InterPro" id="IPR002347">
    <property type="entry name" value="SDR_fam"/>
</dbReference>
<evidence type="ECO:0000313" key="5">
    <source>
        <dbReference type="Proteomes" id="UP000180235"/>
    </source>
</evidence>
<dbReference type="Pfam" id="PF00106">
    <property type="entry name" value="adh_short"/>
    <property type="match status" value="1"/>
</dbReference>
<dbReference type="EMBL" id="CP017675">
    <property type="protein sequence ID" value="APB32499.1"/>
    <property type="molecule type" value="Genomic_DNA"/>
</dbReference>
<keyword evidence="5" id="KW-1185">Reference proteome</keyword>
<dbReference type="PRINTS" id="PR00080">
    <property type="entry name" value="SDRFAMILY"/>
</dbReference>
<dbReference type="SUPFAM" id="SSF51735">
    <property type="entry name" value="NAD(P)-binding Rossmann-fold domains"/>
    <property type="match status" value="1"/>
</dbReference>
<dbReference type="Gene3D" id="3.40.50.720">
    <property type="entry name" value="NAD(P)-binding Rossmann-like Domain"/>
    <property type="match status" value="1"/>
</dbReference>
<comment type="similarity">
    <text evidence="1 3">Belongs to the short-chain dehydrogenases/reductases (SDR) family.</text>
</comment>
<dbReference type="PRINTS" id="PR00081">
    <property type="entry name" value="GDHRDH"/>
</dbReference>
<dbReference type="PANTHER" id="PTHR42901">
    <property type="entry name" value="ALCOHOL DEHYDROGENASE"/>
    <property type="match status" value="1"/>
</dbReference>
<reference evidence="4 5" key="1">
    <citation type="submission" date="2016-10" db="EMBL/GenBank/DDBJ databases">
        <title>Description of Gloeomargarita lithophora gen. nov., sp. nov., a thylakoid-bearing basal-branching cyanobacterium with intracellular carbonates, and proposal for Gloeomargaritales ord. nov.</title>
        <authorList>
            <person name="Moreira D."/>
            <person name="Tavera R."/>
            <person name="Benzerara K."/>
            <person name="Skouri-Panet F."/>
            <person name="Couradeau E."/>
            <person name="Gerard E."/>
            <person name="Loussert C."/>
            <person name="Novelo E."/>
            <person name="Zivanovic Y."/>
            <person name="Lopez-Garcia P."/>
        </authorList>
    </citation>
    <scope>NUCLEOTIDE SEQUENCE [LARGE SCALE GENOMIC DNA]</scope>
    <source>
        <strain evidence="4 5">D10</strain>
    </source>
</reference>
<gene>
    <name evidence="4" type="ORF">GlitD10_0198</name>
</gene>
<accession>A0A1J0A991</accession>
<sequence length="255" mass="27981">MLAGETVLVTGASSGIGWECAQVLADLGVRLLLVARRQERLENLAQELQTNYKIPCLPQALDVRDRLGVQAWFQNLPPEWQCIDVVINNAGLSRGLDKLYEGDIDDWEEMIDTNLKGLLYITRTVLPGMIHRGRGHVVNIGSIAGLAAYPGGNVYCATKAAVRILGDALKQDLLGTPVRVTTINPGLVATEFSPVRFHGDMERAQQVYQGLTPLTGRDVAETVAFCLTRPPHVNIQELTLLPTDQANALLVHRRE</sequence>
<organism evidence="4 5">
    <name type="scientific">Gloeomargarita lithophora Alchichica-D10</name>
    <dbReference type="NCBI Taxonomy" id="1188229"/>
    <lineage>
        <taxon>Bacteria</taxon>
        <taxon>Bacillati</taxon>
        <taxon>Cyanobacteriota</taxon>
        <taxon>Cyanophyceae</taxon>
        <taxon>Gloeomargaritales</taxon>
        <taxon>Gloeomargaritaceae</taxon>
        <taxon>Gloeomargarita</taxon>
    </lineage>
</organism>
<dbReference type="InterPro" id="IPR036291">
    <property type="entry name" value="NAD(P)-bd_dom_sf"/>
</dbReference>
<dbReference type="RefSeq" id="WP_071453228.1">
    <property type="nucleotide sequence ID" value="NZ_CP017675.1"/>
</dbReference>
<dbReference type="PANTHER" id="PTHR42901:SF1">
    <property type="entry name" value="ALCOHOL DEHYDROGENASE"/>
    <property type="match status" value="1"/>
</dbReference>
<dbReference type="Proteomes" id="UP000180235">
    <property type="component" value="Chromosome"/>
</dbReference>
<evidence type="ECO:0000313" key="4">
    <source>
        <dbReference type="EMBL" id="APB32499.1"/>
    </source>
</evidence>